<sequence length="87" mass="9776">MVRKAPRYVLAGRPTGLRAAADRWVRSTGLRGEGVGLRYRPSPRQLRRSSTSRMVLSRLAESRGAGQGRFSMRDARPRPRNPATRLC</sequence>
<feature type="region of interest" description="Disordered" evidence="1">
    <location>
        <begin position="33"/>
        <end position="87"/>
    </location>
</feature>
<accession>A0A3Q9FXQ3</accession>
<keyword evidence="3" id="KW-1185">Reference proteome</keyword>
<evidence type="ECO:0000256" key="1">
    <source>
        <dbReference type="SAM" id="MobiDB-lite"/>
    </source>
</evidence>
<organism evidence="2 3">
    <name type="scientific">Streptomyces luteoverticillatus</name>
    <name type="common">Streptoverticillium luteoverticillatus</name>
    <dbReference type="NCBI Taxonomy" id="66425"/>
    <lineage>
        <taxon>Bacteria</taxon>
        <taxon>Bacillati</taxon>
        <taxon>Actinomycetota</taxon>
        <taxon>Actinomycetes</taxon>
        <taxon>Kitasatosporales</taxon>
        <taxon>Streptomycetaceae</taxon>
        <taxon>Streptomyces</taxon>
    </lineage>
</organism>
<name>A0A3Q9FXQ3_STRLT</name>
<gene>
    <name evidence="2" type="ORF">EKH77_09925</name>
</gene>
<dbReference type="AlphaFoldDB" id="A0A3Q9FXQ3"/>
<dbReference type="EMBL" id="CP034587">
    <property type="protein sequence ID" value="AZQ71483.1"/>
    <property type="molecule type" value="Genomic_DNA"/>
</dbReference>
<proteinExistence type="predicted"/>
<evidence type="ECO:0000313" key="3">
    <source>
        <dbReference type="Proteomes" id="UP000267900"/>
    </source>
</evidence>
<reference evidence="2 3" key="1">
    <citation type="submission" date="2018-12" db="EMBL/GenBank/DDBJ databases">
        <title>The whole draft genome of Streptomyce luteoverticillatus CGMCC 15060.</title>
        <authorList>
            <person name="Feng Z."/>
            <person name="Chen G."/>
            <person name="Zhang J."/>
            <person name="Zhu H."/>
            <person name="Yu X."/>
            <person name="Zhang W."/>
            <person name="Zhang X."/>
        </authorList>
    </citation>
    <scope>NUCLEOTIDE SEQUENCE [LARGE SCALE GENOMIC DNA]</scope>
    <source>
        <strain evidence="2 3">CGMCC 15060</strain>
    </source>
</reference>
<evidence type="ECO:0000313" key="2">
    <source>
        <dbReference type="EMBL" id="AZQ71483.1"/>
    </source>
</evidence>
<protein>
    <submittedName>
        <fullName evidence="2">Uncharacterized protein</fullName>
    </submittedName>
</protein>
<dbReference type="Proteomes" id="UP000267900">
    <property type="component" value="Chromosome"/>
</dbReference>